<evidence type="ECO:0000313" key="2">
    <source>
        <dbReference type="EMBL" id="AFM28220.1"/>
    </source>
</evidence>
<dbReference type="FunFam" id="3.40.50.300:FF:000285">
    <property type="entry name" value="Sporulation initiation inhibitor Soj"/>
    <property type="match status" value="1"/>
</dbReference>
<evidence type="ECO:0000313" key="3">
    <source>
        <dbReference type="Proteomes" id="UP000006055"/>
    </source>
</evidence>
<dbReference type="AlphaFoldDB" id="I4CF79"/>
<dbReference type="InterPro" id="IPR050678">
    <property type="entry name" value="DNA_Partitioning_ATPase"/>
</dbReference>
<dbReference type="STRING" id="706587.Desti_5640"/>
<keyword evidence="3" id="KW-1185">Reference proteome</keyword>
<organism evidence="2 3">
    <name type="scientific">Desulfomonile tiedjei (strain ATCC 49306 / DSM 6799 / DCB-1)</name>
    <dbReference type="NCBI Taxonomy" id="706587"/>
    <lineage>
        <taxon>Bacteria</taxon>
        <taxon>Pseudomonadati</taxon>
        <taxon>Thermodesulfobacteriota</taxon>
        <taxon>Desulfomonilia</taxon>
        <taxon>Desulfomonilales</taxon>
        <taxon>Desulfomonilaceae</taxon>
        <taxon>Desulfomonile</taxon>
    </lineage>
</organism>
<accession>I4CF79</accession>
<dbReference type="PANTHER" id="PTHR13696">
    <property type="entry name" value="P-LOOP CONTAINING NUCLEOSIDE TRIPHOSPHATE HYDROLASE"/>
    <property type="match status" value="1"/>
</dbReference>
<protein>
    <submittedName>
        <fullName evidence="2">ATPase involved in chromosome partitioning</fullName>
    </submittedName>
</protein>
<proteinExistence type="predicted"/>
<dbReference type="CDD" id="cd02042">
    <property type="entry name" value="ParAB_family"/>
    <property type="match status" value="1"/>
</dbReference>
<gene>
    <name evidence="2" type="ordered locus">Desti_5640</name>
</gene>
<name>I4CF79_DESTA</name>
<dbReference type="InterPro" id="IPR027417">
    <property type="entry name" value="P-loop_NTPase"/>
</dbReference>
<dbReference type="eggNOG" id="COG1192">
    <property type="taxonomic scope" value="Bacteria"/>
</dbReference>
<dbReference type="PATRIC" id="fig|706587.4.peg.6357"/>
<dbReference type="SUPFAM" id="SSF52540">
    <property type="entry name" value="P-loop containing nucleoside triphosphate hydrolases"/>
    <property type="match status" value="1"/>
</dbReference>
<dbReference type="PANTHER" id="PTHR13696:SF52">
    <property type="entry name" value="PARA FAMILY PROTEIN CT_582"/>
    <property type="match status" value="1"/>
</dbReference>
<dbReference type="Proteomes" id="UP000006055">
    <property type="component" value="Chromosome"/>
</dbReference>
<dbReference type="EMBL" id="CP003360">
    <property type="protein sequence ID" value="AFM28220.1"/>
    <property type="molecule type" value="Genomic_DNA"/>
</dbReference>
<reference evidence="3" key="1">
    <citation type="submission" date="2012-06" db="EMBL/GenBank/DDBJ databases">
        <title>Complete sequence of chromosome of Desulfomonile tiedjei DSM 6799.</title>
        <authorList>
            <person name="Lucas S."/>
            <person name="Copeland A."/>
            <person name="Lapidus A."/>
            <person name="Glavina del Rio T."/>
            <person name="Dalin E."/>
            <person name="Tice H."/>
            <person name="Bruce D."/>
            <person name="Goodwin L."/>
            <person name="Pitluck S."/>
            <person name="Peters L."/>
            <person name="Ovchinnikova G."/>
            <person name="Zeytun A."/>
            <person name="Lu M."/>
            <person name="Kyrpides N."/>
            <person name="Mavromatis K."/>
            <person name="Ivanova N."/>
            <person name="Brettin T."/>
            <person name="Detter J.C."/>
            <person name="Han C."/>
            <person name="Larimer F."/>
            <person name="Land M."/>
            <person name="Hauser L."/>
            <person name="Markowitz V."/>
            <person name="Cheng J.-F."/>
            <person name="Hugenholtz P."/>
            <person name="Woyke T."/>
            <person name="Wu D."/>
            <person name="Spring S."/>
            <person name="Schroeder M."/>
            <person name="Brambilla E."/>
            <person name="Klenk H.-P."/>
            <person name="Eisen J.A."/>
        </authorList>
    </citation>
    <scope>NUCLEOTIDE SEQUENCE [LARGE SCALE GENOMIC DNA]</scope>
    <source>
        <strain evidence="3">ATCC 49306 / DSM 6799 / DCB-1</strain>
    </source>
</reference>
<feature type="domain" description="AAA" evidence="1">
    <location>
        <begin position="21"/>
        <end position="196"/>
    </location>
</feature>
<dbReference type="Gene3D" id="3.40.50.300">
    <property type="entry name" value="P-loop containing nucleotide triphosphate hydrolases"/>
    <property type="match status" value="1"/>
</dbReference>
<sequence>MILGFPGSLDTIYSGLAKMGRVICVCNQKGGVGKTTTAVNVASCLALSEKRTLLIDLDPQANASSGLGIRLAKGEQSVYHLLLGHEDVAHITRSTELEYLRIVPSSQDLIGAEVELVGLSSRERKLKEGLGDVKNQYDYIFIDCPPSLGFLTLNALVAADSVLIPIQCEYYALEGVSNLLNTIKRVRSTYNNALQIEGFLLTMFDPRNNLSRQVVENVKNNLSSQVFETIIPRNVRLSESPSFGKPVVLYDITSRGAVGYLALSKEIMDAEAQGNTEKAACGFGTGS</sequence>
<dbReference type="InterPro" id="IPR025669">
    <property type="entry name" value="AAA_dom"/>
</dbReference>
<evidence type="ECO:0000259" key="1">
    <source>
        <dbReference type="Pfam" id="PF13614"/>
    </source>
</evidence>
<dbReference type="HOGENOM" id="CLU_037612_1_4_7"/>
<dbReference type="Pfam" id="PF13614">
    <property type="entry name" value="AAA_31"/>
    <property type="match status" value="1"/>
</dbReference>
<dbReference type="KEGG" id="dti:Desti_5640"/>